<dbReference type="AlphaFoldDB" id="A0A0C9U2K7"/>
<dbReference type="OrthoDB" id="2432613at2759"/>
<dbReference type="PANTHER" id="PTHR28154:SF1">
    <property type="entry name" value="CELL WALL SYNTHESIS PROTEIN KNH1-RELATED"/>
    <property type="match status" value="1"/>
</dbReference>
<evidence type="ECO:0000259" key="3">
    <source>
        <dbReference type="Pfam" id="PF10342"/>
    </source>
</evidence>
<feature type="domain" description="Yeast cell wall synthesis Kre9/Knh1-like N-terminal" evidence="3">
    <location>
        <begin position="23"/>
        <end position="106"/>
    </location>
</feature>
<keyword evidence="5" id="KW-1185">Reference proteome</keyword>
<keyword evidence="1 2" id="KW-0732">Signal</keyword>
<feature type="chain" id="PRO_5002203900" description="Yeast cell wall synthesis Kre9/Knh1-like N-terminal domain-containing protein" evidence="2">
    <location>
        <begin position="18"/>
        <end position="169"/>
    </location>
</feature>
<sequence length="169" mass="18973">MRSTFVALSILAGQAFAGVFMTNPTASTTAVGGTAFTINWQDDNKTPTLASIGPVEVGIFVGNVIQQTEVFQINASVDVSKVSSLSFTIPTTIGPNSNNYFVRMTSLALPSPEDAKFKYQSFSSKFQLCSHEHYYFPHLHHRCPNIYWRLQLNLQRCLQHHQRCHRYQG</sequence>
<reference evidence="4 5" key="1">
    <citation type="submission" date="2014-06" db="EMBL/GenBank/DDBJ databases">
        <title>Evolutionary Origins and Diversification of the Mycorrhizal Mutualists.</title>
        <authorList>
            <consortium name="DOE Joint Genome Institute"/>
            <consortium name="Mycorrhizal Genomics Consortium"/>
            <person name="Kohler A."/>
            <person name="Kuo A."/>
            <person name="Nagy L.G."/>
            <person name="Floudas D."/>
            <person name="Copeland A."/>
            <person name="Barry K.W."/>
            <person name="Cichocki N."/>
            <person name="Veneault-Fourrey C."/>
            <person name="LaButti K."/>
            <person name="Lindquist E.A."/>
            <person name="Lipzen A."/>
            <person name="Lundell T."/>
            <person name="Morin E."/>
            <person name="Murat C."/>
            <person name="Riley R."/>
            <person name="Ohm R."/>
            <person name="Sun H."/>
            <person name="Tunlid A."/>
            <person name="Henrissat B."/>
            <person name="Grigoriev I.V."/>
            <person name="Hibbett D.S."/>
            <person name="Martin F."/>
        </authorList>
    </citation>
    <scope>NUCLEOTIDE SEQUENCE [LARGE SCALE GENOMIC DNA]</scope>
    <source>
        <strain evidence="4 5">SS14</strain>
    </source>
</reference>
<dbReference type="PANTHER" id="PTHR28154">
    <property type="entry name" value="CELL WALL SYNTHESIS PROTEIN KNH1-RELATED"/>
    <property type="match status" value="1"/>
</dbReference>
<dbReference type="GO" id="GO:0042546">
    <property type="term" value="P:cell wall biogenesis"/>
    <property type="evidence" value="ECO:0007669"/>
    <property type="project" value="InterPro"/>
</dbReference>
<dbReference type="Proteomes" id="UP000054279">
    <property type="component" value="Unassembled WGS sequence"/>
</dbReference>
<organism evidence="4 5">
    <name type="scientific">Sphaerobolus stellatus (strain SS14)</name>
    <dbReference type="NCBI Taxonomy" id="990650"/>
    <lineage>
        <taxon>Eukaryota</taxon>
        <taxon>Fungi</taxon>
        <taxon>Dikarya</taxon>
        <taxon>Basidiomycota</taxon>
        <taxon>Agaricomycotina</taxon>
        <taxon>Agaricomycetes</taxon>
        <taxon>Phallomycetidae</taxon>
        <taxon>Geastrales</taxon>
        <taxon>Sphaerobolaceae</taxon>
        <taxon>Sphaerobolus</taxon>
    </lineage>
</organism>
<proteinExistence type="predicted"/>
<dbReference type="InterPro" id="IPR045328">
    <property type="entry name" value="Kre9/Knh1"/>
</dbReference>
<evidence type="ECO:0000256" key="2">
    <source>
        <dbReference type="SAM" id="SignalP"/>
    </source>
</evidence>
<gene>
    <name evidence="4" type="ORF">M422DRAFT_781919</name>
</gene>
<dbReference type="HOGENOM" id="CLU_1579519_0_0_1"/>
<dbReference type="Pfam" id="PF10342">
    <property type="entry name" value="Kre9_KNH"/>
    <property type="match status" value="1"/>
</dbReference>
<protein>
    <recommendedName>
        <fullName evidence="3">Yeast cell wall synthesis Kre9/Knh1-like N-terminal domain-containing protein</fullName>
    </recommendedName>
</protein>
<name>A0A0C9U2K7_SPHS4</name>
<evidence type="ECO:0000256" key="1">
    <source>
        <dbReference type="ARBA" id="ARBA00022729"/>
    </source>
</evidence>
<dbReference type="GO" id="GO:0006078">
    <property type="term" value="P:(1-&gt;6)-beta-D-glucan biosynthetic process"/>
    <property type="evidence" value="ECO:0007669"/>
    <property type="project" value="InterPro"/>
</dbReference>
<dbReference type="InterPro" id="IPR018466">
    <property type="entry name" value="Kre9/Knh1-like_N"/>
</dbReference>
<feature type="signal peptide" evidence="2">
    <location>
        <begin position="1"/>
        <end position="17"/>
    </location>
</feature>
<evidence type="ECO:0000313" key="5">
    <source>
        <dbReference type="Proteomes" id="UP000054279"/>
    </source>
</evidence>
<accession>A0A0C9U2K7</accession>
<dbReference type="EMBL" id="KN837172">
    <property type="protein sequence ID" value="KIJ37053.1"/>
    <property type="molecule type" value="Genomic_DNA"/>
</dbReference>
<evidence type="ECO:0000313" key="4">
    <source>
        <dbReference type="EMBL" id="KIJ37053.1"/>
    </source>
</evidence>